<reference evidence="2" key="1">
    <citation type="submission" date="2016-01" db="EMBL/GenBank/DDBJ databases">
        <authorList>
            <person name="Vorgias C.E."/>
        </authorList>
    </citation>
    <scope>NUCLEOTIDE SEQUENCE [LARGE SCALE GENOMIC DNA]</scope>
</reference>
<evidence type="ECO:0000313" key="2">
    <source>
        <dbReference type="Proteomes" id="UP000093069"/>
    </source>
</evidence>
<evidence type="ECO:0000313" key="1">
    <source>
        <dbReference type="EMBL" id="CUX78057.1"/>
    </source>
</evidence>
<name>A0A160VSM2_9EURY</name>
<accession>A0A160VSM2</accession>
<protein>
    <submittedName>
        <fullName evidence="1">Uncharacterized protein</fullName>
    </submittedName>
</protein>
<dbReference type="Proteomes" id="UP000093069">
    <property type="component" value="Chromosome I"/>
</dbReference>
<organism evidence="1 2">
    <name type="scientific">Thermococcus chitonophagus</name>
    <dbReference type="NCBI Taxonomy" id="54262"/>
    <lineage>
        <taxon>Archaea</taxon>
        <taxon>Methanobacteriati</taxon>
        <taxon>Methanobacteriota</taxon>
        <taxon>Thermococci</taxon>
        <taxon>Thermococcales</taxon>
        <taxon>Thermococcaceae</taxon>
        <taxon>Thermococcus</taxon>
    </lineage>
</organism>
<proteinExistence type="predicted"/>
<gene>
    <name evidence="1" type="ORF">CHITON_1278</name>
</gene>
<dbReference type="EMBL" id="LN999010">
    <property type="protein sequence ID" value="CUX78057.1"/>
    <property type="molecule type" value="Genomic_DNA"/>
</dbReference>
<dbReference type="KEGG" id="tch:CHITON_1278"/>
<dbReference type="STRING" id="54262.CHITON_1278"/>
<dbReference type="AlphaFoldDB" id="A0A160VSM2"/>
<sequence length="47" mass="5346">MSIIPKGEKVIERALNYAKGYYKALTGKIPQDLVLVGGERLRKEFHD</sequence>